<dbReference type="Proteomes" id="UP000887560">
    <property type="component" value="Unplaced"/>
</dbReference>
<reference evidence="4" key="1">
    <citation type="submission" date="2022-11" db="UniProtKB">
        <authorList>
            <consortium name="WormBaseParasite"/>
        </authorList>
    </citation>
    <scope>IDENTIFICATION</scope>
</reference>
<feature type="region of interest" description="Disordered" evidence="1">
    <location>
        <begin position="29"/>
        <end position="52"/>
    </location>
</feature>
<evidence type="ECO:0000256" key="1">
    <source>
        <dbReference type="SAM" id="MobiDB-lite"/>
    </source>
</evidence>
<feature type="chain" id="PRO_5036860581" evidence="2">
    <location>
        <begin position="21"/>
        <end position="103"/>
    </location>
</feature>
<evidence type="ECO:0000256" key="2">
    <source>
        <dbReference type="SAM" id="SignalP"/>
    </source>
</evidence>
<sequence length="103" mass="11157">MNKLFLLFTLFIVIIVAIECAVKPPACKKPPCKPPPKPPACKKPPCKPPPKPPACKKPPCKPPISSCDVFDCKNACRLKCKKLDKICLAKLGACVTRKCCIVG</sequence>
<dbReference type="WBParaSite" id="scf7180000422313.g8744">
    <property type="protein sequence ID" value="scf7180000422313.g8744"/>
    <property type="gene ID" value="scf7180000422313.g8744"/>
</dbReference>
<evidence type="ECO:0000313" key="4">
    <source>
        <dbReference type="WBParaSite" id="scf7180000422313.g8744"/>
    </source>
</evidence>
<name>A0A915P3Z9_9BILA</name>
<feature type="signal peptide" evidence="2">
    <location>
        <begin position="1"/>
        <end position="20"/>
    </location>
</feature>
<organism evidence="3 4">
    <name type="scientific">Meloidogyne floridensis</name>
    <dbReference type="NCBI Taxonomy" id="298350"/>
    <lineage>
        <taxon>Eukaryota</taxon>
        <taxon>Metazoa</taxon>
        <taxon>Ecdysozoa</taxon>
        <taxon>Nematoda</taxon>
        <taxon>Chromadorea</taxon>
        <taxon>Rhabditida</taxon>
        <taxon>Tylenchina</taxon>
        <taxon>Tylenchomorpha</taxon>
        <taxon>Tylenchoidea</taxon>
        <taxon>Meloidogynidae</taxon>
        <taxon>Meloidogyninae</taxon>
        <taxon>Meloidogyne</taxon>
    </lineage>
</organism>
<keyword evidence="3" id="KW-1185">Reference proteome</keyword>
<feature type="compositionally biased region" description="Pro residues" evidence="1">
    <location>
        <begin position="32"/>
        <end position="52"/>
    </location>
</feature>
<protein>
    <submittedName>
        <fullName evidence="4">Uncharacterized protein</fullName>
    </submittedName>
</protein>
<keyword evidence="2" id="KW-0732">Signal</keyword>
<proteinExistence type="predicted"/>
<dbReference type="AlphaFoldDB" id="A0A915P3Z9"/>
<evidence type="ECO:0000313" key="3">
    <source>
        <dbReference type="Proteomes" id="UP000887560"/>
    </source>
</evidence>
<accession>A0A915P3Z9</accession>